<gene>
    <name evidence="1" type="ORF">BDN71DRAFT_364982</name>
</gene>
<dbReference type="EMBL" id="MU154684">
    <property type="protein sequence ID" value="KAF9489086.1"/>
    <property type="molecule type" value="Genomic_DNA"/>
</dbReference>
<protein>
    <submittedName>
        <fullName evidence="1">Uncharacterized protein</fullName>
    </submittedName>
</protein>
<name>A0A9P5ZKD9_PLEER</name>
<accession>A0A9P5ZKD9</accession>
<sequence>MAIGSMLTVLVASMSHPLMRNSVFRLLYILQGNLSLVGLTLSTLQSPFFHHFLPFHHFLLPVSTPHILPHHGHPFQRQTVAQGLYA</sequence>
<comment type="caution">
    <text evidence="1">The sequence shown here is derived from an EMBL/GenBank/DDBJ whole genome shotgun (WGS) entry which is preliminary data.</text>
</comment>
<organism evidence="1 2">
    <name type="scientific">Pleurotus eryngii</name>
    <name type="common">Boletus of the steppes</name>
    <dbReference type="NCBI Taxonomy" id="5323"/>
    <lineage>
        <taxon>Eukaryota</taxon>
        <taxon>Fungi</taxon>
        <taxon>Dikarya</taxon>
        <taxon>Basidiomycota</taxon>
        <taxon>Agaricomycotina</taxon>
        <taxon>Agaricomycetes</taxon>
        <taxon>Agaricomycetidae</taxon>
        <taxon>Agaricales</taxon>
        <taxon>Pleurotineae</taxon>
        <taxon>Pleurotaceae</taxon>
        <taxon>Pleurotus</taxon>
    </lineage>
</organism>
<dbReference type="AlphaFoldDB" id="A0A9P5ZKD9"/>
<proteinExistence type="predicted"/>
<keyword evidence="2" id="KW-1185">Reference proteome</keyword>
<dbReference type="Proteomes" id="UP000807025">
    <property type="component" value="Unassembled WGS sequence"/>
</dbReference>
<evidence type="ECO:0000313" key="1">
    <source>
        <dbReference type="EMBL" id="KAF9489086.1"/>
    </source>
</evidence>
<evidence type="ECO:0000313" key="2">
    <source>
        <dbReference type="Proteomes" id="UP000807025"/>
    </source>
</evidence>
<reference evidence="1" key="1">
    <citation type="submission" date="2020-11" db="EMBL/GenBank/DDBJ databases">
        <authorList>
            <consortium name="DOE Joint Genome Institute"/>
            <person name="Ahrendt S."/>
            <person name="Riley R."/>
            <person name="Andreopoulos W."/>
            <person name="Labutti K."/>
            <person name="Pangilinan J."/>
            <person name="Ruiz-Duenas F.J."/>
            <person name="Barrasa J.M."/>
            <person name="Sanchez-Garcia M."/>
            <person name="Camarero S."/>
            <person name="Miyauchi S."/>
            <person name="Serrano A."/>
            <person name="Linde D."/>
            <person name="Babiker R."/>
            <person name="Drula E."/>
            <person name="Ayuso-Fernandez I."/>
            <person name="Pacheco R."/>
            <person name="Padilla G."/>
            <person name="Ferreira P."/>
            <person name="Barriuso J."/>
            <person name="Kellner H."/>
            <person name="Castanera R."/>
            <person name="Alfaro M."/>
            <person name="Ramirez L."/>
            <person name="Pisabarro A.G."/>
            <person name="Kuo A."/>
            <person name="Tritt A."/>
            <person name="Lipzen A."/>
            <person name="He G."/>
            <person name="Yan M."/>
            <person name="Ng V."/>
            <person name="Cullen D."/>
            <person name="Martin F."/>
            <person name="Rosso M.-N."/>
            <person name="Henrissat B."/>
            <person name="Hibbett D."/>
            <person name="Martinez A.T."/>
            <person name="Grigoriev I.V."/>
        </authorList>
    </citation>
    <scope>NUCLEOTIDE SEQUENCE</scope>
    <source>
        <strain evidence="1">ATCC 90797</strain>
    </source>
</reference>